<evidence type="ECO:0000313" key="3">
    <source>
        <dbReference type="EMBL" id="EKU94898.1"/>
    </source>
</evidence>
<dbReference type="eggNOG" id="COG0627">
    <property type="taxonomic scope" value="Bacteria"/>
</dbReference>
<gene>
    <name evidence="3" type="ORF">HMPREF9233_01352</name>
</gene>
<dbReference type="GO" id="GO:0016747">
    <property type="term" value="F:acyltransferase activity, transferring groups other than amino-acyl groups"/>
    <property type="evidence" value="ECO:0007669"/>
    <property type="project" value="TreeGrafter"/>
</dbReference>
<proteinExistence type="predicted"/>
<feature type="transmembrane region" description="Helical" evidence="2">
    <location>
        <begin position="33"/>
        <end position="54"/>
    </location>
</feature>
<organism evidence="3 4">
    <name type="scientific">Actinobaculum massiliense ACS-171-V-Col2</name>
    <dbReference type="NCBI Taxonomy" id="883066"/>
    <lineage>
        <taxon>Bacteria</taxon>
        <taxon>Bacillati</taxon>
        <taxon>Actinomycetota</taxon>
        <taxon>Actinomycetes</taxon>
        <taxon>Actinomycetales</taxon>
        <taxon>Actinomycetaceae</taxon>
        <taxon>Actinobaculum</taxon>
    </lineage>
</organism>
<sequence>MRLDSSATLVMVAVLAIVLAVIAVWALRKRRGLWGSILTVFLLLLVPFTGALTIGTAMNTHRHYAPTWHALASLMGIAKSEDTGQIPTGQPSYEDEETAAASTQQALTRPEGAEWKTSFQKDPANGALKTVFRGPHSGIEMPVWVWVPRDYDPAKEYKVVMLLEGYPSDTEQILRYLDLDNEMGASGANTIVALPKLGVDNESPDCVDIEGRPAVGTWVTRDVVGMLRANFNTSSQREDWAIAGASYGGWCAPVLGLTHPELFGSVISLSGYNRPLTGRLQTNPQAAKDFSVLELMKNATWPQRFYLTATGNDGDAVALLNGAQQIGNPDLPVDIYRDATGSHNWRTWHDHFPRAMSWWRGEPQPADPEGVTVPRSRPIFTSPVTPAVLGIMTLGAAICAACLGERWRRRFLLRSGAVLGIAIVGILALLFTVNLFFGTVSDARSIGAFFALFHG</sequence>
<dbReference type="EMBL" id="AGWL01000007">
    <property type="protein sequence ID" value="EKU94898.1"/>
    <property type="molecule type" value="Genomic_DNA"/>
</dbReference>
<evidence type="ECO:0000256" key="1">
    <source>
        <dbReference type="SAM" id="MobiDB-lite"/>
    </source>
</evidence>
<dbReference type="RefSeq" id="WP_007001558.1">
    <property type="nucleotide sequence ID" value="NZ_JH992955.1"/>
</dbReference>
<dbReference type="Gene3D" id="3.40.50.1820">
    <property type="entry name" value="alpha/beta hydrolase"/>
    <property type="match status" value="1"/>
</dbReference>
<keyword evidence="2" id="KW-1133">Transmembrane helix</keyword>
<dbReference type="AlphaFoldDB" id="K9EE24"/>
<dbReference type="PANTHER" id="PTHR48098">
    <property type="entry name" value="ENTEROCHELIN ESTERASE-RELATED"/>
    <property type="match status" value="1"/>
</dbReference>
<feature type="transmembrane region" description="Helical" evidence="2">
    <location>
        <begin position="6"/>
        <end position="26"/>
    </location>
</feature>
<protein>
    <recommendedName>
        <fullName evidence="5">Esterase</fullName>
    </recommendedName>
</protein>
<feature type="region of interest" description="Disordered" evidence="1">
    <location>
        <begin position="83"/>
        <end position="112"/>
    </location>
</feature>
<keyword evidence="4" id="KW-1185">Reference proteome</keyword>
<accession>K9EE24</accession>
<dbReference type="HOGENOM" id="CLU_584805_0_0_11"/>
<dbReference type="InterPro" id="IPR029058">
    <property type="entry name" value="AB_hydrolase_fold"/>
</dbReference>
<dbReference type="Proteomes" id="UP000009888">
    <property type="component" value="Unassembled WGS sequence"/>
</dbReference>
<evidence type="ECO:0000313" key="4">
    <source>
        <dbReference type="Proteomes" id="UP000009888"/>
    </source>
</evidence>
<feature type="transmembrane region" description="Helical" evidence="2">
    <location>
        <begin position="416"/>
        <end position="437"/>
    </location>
</feature>
<reference evidence="3 4" key="1">
    <citation type="submission" date="2012-09" db="EMBL/GenBank/DDBJ databases">
        <title>The Genome Sequence of Actinobaculum massiliae ACS-171-V-COL2.</title>
        <authorList>
            <consortium name="The Broad Institute Genome Sequencing Platform"/>
            <person name="Earl A."/>
            <person name="Ward D."/>
            <person name="Feldgarden M."/>
            <person name="Gevers D."/>
            <person name="Saerens B."/>
            <person name="Vaneechoutte M."/>
            <person name="Walker B."/>
            <person name="Young S.K."/>
            <person name="Zeng Q."/>
            <person name="Gargeya S."/>
            <person name="Fitzgerald M."/>
            <person name="Haas B."/>
            <person name="Abouelleil A."/>
            <person name="Alvarado L."/>
            <person name="Arachchi H.M."/>
            <person name="Berlin A."/>
            <person name="Chapman S.B."/>
            <person name="Goldberg J."/>
            <person name="Griggs A."/>
            <person name="Gujja S."/>
            <person name="Hansen M."/>
            <person name="Howarth C."/>
            <person name="Imamovic A."/>
            <person name="Larimer J."/>
            <person name="McCowen C."/>
            <person name="Montmayeur A."/>
            <person name="Murphy C."/>
            <person name="Neiman D."/>
            <person name="Pearson M."/>
            <person name="Priest M."/>
            <person name="Roberts A."/>
            <person name="Saif S."/>
            <person name="Shea T."/>
            <person name="Sisk P."/>
            <person name="Sykes S."/>
            <person name="Wortman J."/>
            <person name="Nusbaum C."/>
            <person name="Birren B."/>
        </authorList>
    </citation>
    <scope>NUCLEOTIDE SEQUENCE [LARGE SCALE GENOMIC DNA]</scope>
    <source>
        <strain evidence="4">ACS-171-V-Col2</strain>
    </source>
</reference>
<dbReference type="PANTHER" id="PTHR48098:SF1">
    <property type="entry name" value="DIACYLGLYCEROL ACYLTRANSFERASE_MYCOLYLTRANSFERASE AG85A"/>
    <property type="match status" value="1"/>
</dbReference>
<name>K9EE24_9ACTO</name>
<dbReference type="STRING" id="202789.GCA_001457435_00757"/>
<dbReference type="InterPro" id="IPR050583">
    <property type="entry name" value="Mycobacterial_A85_antigen"/>
</dbReference>
<dbReference type="SUPFAM" id="SSF53474">
    <property type="entry name" value="alpha/beta-Hydrolases"/>
    <property type="match status" value="1"/>
</dbReference>
<evidence type="ECO:0008006" key="5">
    <source>
        <dbReference type="Google" id="ProtNLM"/>
    </source>
</evidence>
<keyword evidence="2" id="KW-0472">Membrane</keyword>
<dbReference type="InterPro" id="IPR000801">
    <property type="entry name" value="Esterase-like"/>
</dbReference>
<keyword evidence="2" id="KW-0812">Transmembrane</keyword>
<comment type="caution">
    <text evidence="3">The sequence shown here is derived from an EMBL/GenBank/DDBJ whole genome shotgun (WGS) entry which is preliminary data.</text>
</comment>
<dbReference type="PATRIC" id="fig|883066.3.peg.1414"/>
<evidence type="ECO:0000256" key="2">
    <source>
        <dbReference type="SAM" id="Phobius"/>
    </source>
</evidence>
<dbReference type="Pfam" id="PF00756">
    <property type="entry name" value="Esterase"/>
    <property type="match status" value="1"/>
</dbReference>
<feature type="transmembrane region" description="Helical" evidence="2">
    <location>
        <begin position="384"/>
        <end position="404"/>
    </location>
</feature>